<dbReference type="eggNOG" id="ENOG502ZA6T">
    <property type="taxonomic scope" value="Bacteria"/>
</dbReference>
<dbReference type="PATRIC" id="fig|889378.3.peg.2240"/>
<dbReference type="KEGG" id="sfc:Spiaf_2264"/>
<dbReference type="RefSeq" id="WP_014456283.1">
    <property type="nucleotide sequence ID" value="NC_017098.1"/>
</dbReference>
<dbReference type="EMBL" id="CP003282">
    <property type="protein sequence ID" value="AFG38300.1"/>
    <property type="molecule type" value="Genomic_DNA"/>
</dbReference>
<dbReference type="HOGENOM" id="CLU_064054_1_0_12"/>
<dbReference type="Pfam" id="PF20181">
    <property type="entry name" value="DUF6544"/>
    <property type="match status" value="1"/>
</dbReference>
<keyword evidence="1" id="KW-0732">Signal</keyword>
<proteinExistence type="predicted"/>
<protein>
    <recommendedName>
        <fullName evidence="4">Lipoprotein</fullName>
    </recommendedName>
</protein>
<evidence type="ECO:0008006" key="4">
    <source>
        <dbReference type="Google" id="ProtNLM"/>
    </source>
</evidence>
<dbReference type="OrthoDB" id="9786534at2"/>
<evidence type="ECO:0000313" key="3">
    <source>
        <dbReference type="Proteomes" id="UP000007383"/>
    </source>
</evidence>
<evidence type="ECO:0000313" key="2">
    <source>
        <dbReference type="EMBL" id="AFG38300.1"/>
    </source>
</evidence>
<organism evidence="2 3">
    <name type="scientific">Spirochaeta africana (strain ATCC 700263 / DSM 8902 / Z-7692)</name>
    <dbReference type="NCBI Taxonomy" id="889378"/>
    <lineage>
        <taxon>Bacteria</taxon>
        <taxon>Pseudomonadati</taxon>
        <taxon>Spirochaetota</taxon>
        <taxon>Spirochaetia</taxon>
        <taxon>Spirochaetales</taxon>
        <taxon>Spirochaetaceae</taxon>
        <taxon>Spirochaeta</taxon>
    </lineage>
</organism>
<dbReference type="AlphaFoldDB" id="H9ULA7"/>
<keyword evidence="3" id="KW-1185">Reference proteome</keyword>
<sequence>MKYRWVFLPLLAFGAASCAGTRQQIEQVLTAERSGQQMDYGRLADLPEPVQRYFRFAVPDGYPYVTNVQLKHGGRFKRSADSDWDEIRGRQYFDATRPEFLWIGTTRLFQAHDAYIGGTGSLKVYLFSRIRIVNEQGPHMDQGELLRWLGEAVWFPTALLPYEDDSGWLRWRAIDDDAARVELRYNGIEVWYRVEFAPDGRITRLETKRYLSEDRMEPWEGRVADYREVDGLMVPHSIQAAWLLPEGRHTYVDFLVEQLRYNVGAGAM</sequence>
<dbReference type="InterPro" id="IPR046674">
    <property type="entry name" value="DUF6544"/>
</dbReference>
<dbReference type="PROSITE" id="PS51257">
    <property type="entry name" value="PROKAR_LIPOPROTEIN"/>
    <property type="match status" value="1"/>
</dbReference>
<evidence type="ECO:0000256" key="1">
    <source>
        <dbReference type="SAM" id="SignalP"/>
    </source>
</evidence>
<feature type="signal peptide" evidence="1">
    <location>
        <begin position="1"/>
        <end position="18"/>
    </location>
</feature>
<dbReference type="STRING" id="889378.Spiaf_2264"/>
<dbReference type="Proteomes" id="UP000007383">
    <property type="component" value="Chromosome"/>
</dbReference>
<reference evidence="3" key="1">
    <citation type="journal article" date="2013" name="Stand. Genomic Sci.">
        <title>Complete genome sequence of the halophilic bacterium Spirochaeta africana type strain (Z-7692(T)) from the alkaline Lake Magadi in the East African Rift.</title>
        <authorList>
            <person name="Liolos K."/>
            <person name="Abt B."/>
            <person name="Scheuner C."/>
            <person name="Teshima H."/>
            <person name="Held B."/>
            <person name="Lapidus A."/>
            <person name="Nolan M."/>
            <person name="Lucas S."/>
            <person name="Deshpande S."/>
            <person name="Cheng J.F."/>
            <person name="Tapia R."/>
            <person name="Goodwin L.A."/>
            <person name="Pitluck S."/>
            <person name="Pagani I."/>
            <person name="Ivanova N."/>
            <person name="Mavromatis K."/>
            <person name="Mikhailova N."/>
            <person name="Huntemann M."/>
            <person name="Pati A."/>
            <person name="Chen A."/>
            <person name="Palaniappan K."/>
            <person name="Land M."/>
            <person name="Rohde M."/>
            <person name="Tindall B.J."/>
            <person name="Detter J.C."/>
            <person name="Goker M."/>
            <person name="Bristow J."/>
            <person name="Eisen J.A."/>
            <person name="Markowitz V."/>
            <person name="Hugenholtz P."/>
            <person name="Woyke T."/>
            <person name="Klenk H.P."/>
            <person name="Kyrpides N.C."/>
        </authorList>
    </citation>
    <scope>NUCLEOTIDE SEQUENCE</scope>
    <source>
        <strain evidence="3">ATCC 700263 / DSM 8902 / Z-7692</strain>
    </source>
</reference>
<feature type="chain" id="PRO_5003623078" description="Lipoprotein" evidence="1">
    <location>
        <begin position="19"/>
        <end position="268"/>
    </location>
</feature>
<gene>
    <name evidence="2" type="ordered locus">Spiaf_2264</name>
</gene>
<accession>H9ULA7</accession>
<name>H9ULA7_SPIAZ</name>